<dbReference type="eggNOG" id="COG2267">
    <property type="taxonomic scope" value="Bacteria"/>
</dbReference>
<proteinExistence type="predicted"/>
<evidence type="ECO:0000256" key="1">
    <source>
        <dbReference type="SAM" id="MobiDB-lite"/>
    </source>
</evidence>
<dbReference type="STRING" id="269800.Tfu_1558"/>
<sequence>MSPSSHPDPAYPLRTTTPATVTSPPTSPTLRTTQDLPSPRPAPRTLTAMEVFMSSPHWQPDILGDGYRQHVLDLGADPDGEGRIVAVLVRRDIQPGETVHGAVLYVHGFSDYFFQTPLADFLAAHGLVFYALDLRKSGRARREGHTAHYVSDLALYDTELDRALGIISAAHPGLPVVVLAHSTGGLITSLWLDRRRAAGRVPPVAGLVLNSPWFDLQGKPSHRGILTQLLRVLAKIAPFRQLSTLPGVYGQTIHTSGTGEWDFDLTLKPLTGFPVTVGWLNAVRRGHARLHRGLDVGVPSLVLRSDRSDLSGVYSELSDRTDTVLDVTHIARWAGCLGGETTVVPIPGARHDVFLSLPQPREHAYQVLGSWLDQHGLSTRPAGDDKPAAEGGITPAAS</sequence>
<organism evidence="3">
    <name type="scientific">Thermobifida fusca (strain YX)</name>
    <dbReference type="NCBI Taxonomy" id="269800"/>
    <lineage>
        <taxon>Bacteria</taxon>
        <taxon>Bacillati</taxon>
        <taxon>Actinomycetota</taxon>
        <taxon>Actinomycetes</taxon>
        <taxon>Streptosporangiales</taxon>
        <taxon>Nocardiopsidaceae</taxon>
        <taxon>Thermobifida</taxon>
    </lineage>
</organism>
<feature type="region of interest" description="Disordered" evidence="1">
    <location>
        <begin position="1"/>
        <end position="43"/>
    </location>
</feature>
<feature type="compositionally biased region" description="Low complexity" evidence="1">
    <location>
        <begin position="12"/>
        <end position="33"/>
    </location>
</feature>
<evidence type="ECO:0000259" key="2">
    <source>
        <dbReference type="Pfam" id="PF12146"/>
    </source>
</evidence>
<dbReference type="SUPFAM" id="SSF53474">
    <property type="entry name" value="alpha/beta-Hydrolases"/>
    <property type="match status" value="1"/>
</dbReference>
<feature type="domain" description="Serine aminopeptidase S33" evidence="2">
    <location>
        <begin position="99"/>
        <end position="306"/>
    </location>
</feature>
<gene>
    <name evidence="3" type="ordered locus">Tfu_1558</name>
</gene>
<dbReference type="Pfam" id="PF12146">
    <property type="entry name" value="Hydrolase_4"/>
    <property type="match status" value="1"/>
</dbReference>
<dbReference type="HOGENOM" id="CLU_051796_0_0_11"/>
<reference evidence="3" key="1">
    <citation type="submission" date="2005-07" db="EMBL/GenBank/DDBJ databases">
        <title>Complete sequence of Thermobifida fusca YX.</title>
        <authorList>
            <consortium name="US DOE Joint Genome Institute"/>
            <person name="Copeland A."/>
            <person name="Lucas S."/>
            <person name="Lapidus A."/>
            <person name="Barry K."/>
            <person name="Detter J.C."/>
            <person name="Glavina T."/>
            <person name="Hammon N."/>
            <person name="Israni S."/>
            <person name="Pitluck S."/>
            <person name="Di Bartolo G."/>
            <person name="Chain P."/>
            <person name="Schmutz J."/>
            <person name="Larimer F."/>
            <person name="Land M."/>
            <person name="Lykidis A."/>
            <person name="Richardson P."/>
        </authorList>
    </citation>
    <scope>NUCLEOTIDE SEQUENCE</scope>
    <source>
        <strain evidence="3">YX</strain>
    </source>
</reference>
<dbReference type="Gene3D" id="3.40.50.1820">
    <property type="entry name" value="alpha/beta hydrolase"/>
    <property type="match status" value="1"/>
</dbReference>
<dbReference type="EMBL" id="CP000088">
    <property type="protein sequence ID" value="AAZ55594.1"/>
    <property type="molecule type" value="Genomic_DNA"/>
</dbReference>
<dbReference type="AlphaFoldDB" id="Q47PM5"/>
<dbReference type="PANTHER" id="PTHR11614">
    <property type="entry name" value="PHOSPHOLIPASE-RELATED"/>
    <property type="match status" value="1"/>
</dbReference>
<dbReference type="ESTHER" id="thefy-q47pm5">
    <property type="family name" value="Monoglyceridelipase_lysophospholip"/>
</dbReference>
<dbReference type="InterPro" id="IPR029058">
    <property type="entry name" value="AB_hydrolase_fold"/>
</dbReference>
<dbReference type="InterPro" id="IPR051044">
    <property type="entry name" value="MAG_DAG_Lipase"/>
</dbReference>
<protein>
    <recommendedName>
        <fullName evidence="2">Serine aminopeptidase S33 domain-containing protein</fullName>
    </recommendedName>
</protein>
<feature type="region of interest" description="Disordered" evidence="1">
    <location>
        <begin position="376"/>
        <end position="398"/>
    </location>
</feature>
<accession>Q47PM5</accession>
<evidence type="ECO:0000313" key="3">
    <source>
        <dbReference type="EMBL" id="AAZ55594.1"/>
    </source>
</evidence>
<dbReference type="InterPro" id="IPR022742">
    <property type="entry name" value="Hydrolase_4"/>
</dbReference>
<dbReference type="KEGG" id="tfu:Tfu_1558"/>
<name>Q47PM5_THEFY</name>